<sequence>MAKTQTGPDLSYIAGMTRVRAAAGVILRDQAGWVLVVQPTYKNVWEIPGGTAEPDQSPH</sequence>
<gene>
    <name evidence="1" type="ORF">ACFFHU_09705</name>
</gene>
<dbReference type="InterPro" id="IPR015797">
    <property type="entry name" value="NUDIX_hydrolase-like_dom_sf"/>
</dbReference>
<evidence type="ECO:0000313" key="2">
    <source>
        <dbReference type="Proteomes" id="UP001589894"/>
    </source>
</evidence>
<evidence type="ECO:0000313" key="1">
    <source>
        <dbReference type="EMBL" id="MFC0564410.1"/>
    </source>
</evidence>
<organism evidence="1 2">
    <name type="scientific">Plantactinospora siamensis</name>
    <dbReference type="NCBI Taxonomy" id="555372"/>
    <lineage>
        <taxon>Bacteria</taxon>
        <taxon>Bacillati</taxon>
        <taxon>Actinomycetota</taxon>
        <taxon>Actinomycetes</taxon>
        <taxon>Micromonosporales</taxon>
        <taxon>Micromonosporaceae</taxon>
        <taxon>Plantactinospora</taxon>
    </lineage>
</organism>
<reference evidence="1 2" key="1">
    <citation type="submission" date="2024-09" db="EMBL/GenBank/DDBJ databases">
        <authorList>
            <person name="Sun Q."/>
            <person name="Mori K."/>
        </authorList>
    </citation>
    <scope>NUCLEOTIDE SEQUENCE [LARGE SCALE GENOMIC DNA]</scope>
    <source>
        <strain evidence="1 2">TBRC 2205</strain>
    </source>
</reference>
<dbReference type="Proteomes" id="UP001589894">
    <property type="component" value="Unassembled WGS sequence"/>
</dbReference>
<accession>A0ABV6NUF6</accession>
<comment type="caution">
    <text evidence="1">The sequence shown here is derived from an EMBL/GenBank/DDBJ whole genome shotgun (WGS) entry which is preliminary data.</text>
</comment>
<dbReference type="SUPFAM" id="SSF55811">
    <property type="entry name" value="Nudix"/>
    <property type="match status" value="1"/>
</dbReference>
<name>A0ABV6NUF6_9ACTN</name>
<keyword evidence="2" id="KW-1185">Reference proteome</keyword>
<protein>
    <submittedName>
        <fullName evidence="1">NUDIX domain-containing protein</fullName>
    </submittedName>
</protein>
<dbReference type="EMBL" id="JBHLUE010000005">
    <property type="protein sequence ID" value="MFC0564410.1"/>
    <property type="molecule type" value="Genomic_DNA"/>
</dbReference>
<proteinExistence type="predicted"/>
<dbReference type="Gene3D" id="3.90.79.10">
    <property type="entry name" value="Nucleoside Triphosphate Pyrophosphohydrolase"/>
    <property type="match status" value="1"/>
</dbReference>
<dbReference type="RefSeq" id="WP_377337410.1">
    <property type="nucleotide sequence ID" value="NZ_JBHLUE010000005.1"/>
</dbReference>